<proteinExistence type="predicted"/>
<sequence>MAPFSVRAIVLEQTERTRQSSKADIERFIVESELKVISLESQITSEPQSTALVELRDRERSTIAALRYLIAPIYSIPIELLVEIFELAIREDSEEVLLYIKDTFLISHVCSDWRRVAHCTPRLWTGHIHVNPGCRDSEQVYAHGLKAWLARSAPLPVSISLSGTGTSRLSPRILEEVLEISPRWRSLRLQSQSPSSLARRIAACNLDSLEELDLGTIYETPSDLDSGSILVFSPAARFRKVSMAIDSDSPHVSMPWAQLTHLALHYRSSIIHDILGQCPNLVSVSIRTPGSPLLPEARRDTPFALNHLQTLSLVFSESAEPFMPFLDCLSAPALQKLCLDFGQVPTEVESEWTEARFTTFQLRSPNINQLELTHSYLTSEDLWAALRHAPRITHLKLVGCDLCFDDTLIDALHYKDGIEPLVPRLHNLVLEKMGKSIFAPDNFVDMIVSRWWTDAQLASYSTPPPVARWTSVKLGETFNLNRPSNERFVRSIEDLRRNGLDIQT</sequence>
<evidence type="ECO:0000313" key="1">
    <source>
        <dbReference type="EMBL" id="KAF7330856.1"/>
    </source>
</evidence>
<dbReference type="PANTHER" id="PTHR38926:SF5">
    <property type="entry name" value="F-BOX AND LEUCINE-RICH REPEAT PROTEIN 6"/>
    <property type="match status" value="1"/>
</dbReference>
<keyword evidence="2" id="KW-1185">Reference proteome</keyword>
<dbReference type="Gene3D" id="1.20.1280.50">
    <property type="match status" value="1"/>
</dbReference>
<name>A0A8H6WYL2_9AGAR</name>
<gene>
    <name evidence="1" type="ORF">MVEN_02425000</name>
</gene>
<dbReference type="PANTHER" id="PTHR38926">
    <property type="entry name" value="F-BOX DOMAIN CONTAINING PROTEIN, EXPRESSED"/>
    <property type="match status" value="1"/>
</dbReference>
<dbReference type="EMBL" id="JACAZI010000032">
    <property type="protein sequence ID" value="KAF7330856.1"/>
    <property type="molecule type" value="Genomic_DNA"/>
</dbReference>
<protein>
    <submittedName>
        <fullName evidence="1">F-box domain-containing protein</fullName>
    </submittedName>
</protein>
<dbReference type="SUPFAM" id="SSF52047">
    <property type="entry name" value="RNI-like"/>
    <property type="match status" value="1"/>
</dbReference>
<dbReference type="Gene3D" id="3.80.10.10">
    <property type="entry name" value="Ribonuclease Inhibitor"/>
    <property type="match status" value="1"/>
</dbReference>
<organism evidence="1 2">
    <name type="scientific">Mycena venus</name>
    <dbReference type="NCBI Taxonomy" id="2733690"/>
    <lineage>
        <taxon>Eukaryota</taxon>
        <taxon>Fungi</taxon>
        <taxon>Dikarya</taxon>
        <taxon>Basidiomycota</taxon>
        <taxon>Agaricomycotina</taxon>
        <taxon>Agaricomycetes</taxon>
        <taxon>Agaricomycetidae</taxon>
        <taxon>Agaricales</taxon>
        <taxon>Marasmiineae</taxon>
        <taxon>Mycenaceae</taxon>
        <taxon>Mycena</taxon>
    </lineage>
</organism>
<dbReference type="AlphaFoldDB" id="A0A8H6WYL2"/>
<dbReference type="OrthoDB" id="3005190at2759"/>
<comment type="caution">
    <text evidence="1">The sequence shown here is derived from an EMBL/GenBank/DDBJ whole genome shotgun (WGS) entry which is preliminary data.</text>
</comment>
<dbReference type="InterPro" id="IPR032675">
    <property type="entry name" value="LRR_dom_sf"/>
</dbReference>
<dbReference type="Proteomes" id="UP000620124">
    <property type="component" value="Unassembled WGS sequence"/>
</dbReference>
<evidence type="ECO:0000313" key="2">
    <source>
        <dbReference type="Proteomes" id="UP000620124"/>
    </source>
</evidence>
<reference evidence="1" key="1">
    <citation type="submission" date="2020-05" db="EMBL/GenBank/DDBJ databases">
        <title>Mycena genomes resolve the evolution of fungal bioluminescence.</title>
        <authorList>
            <person name="Tsai I.J."/>
        </authorList>
    </citation>
    <scope>NUCLEOTIDE SEQUENCE</scope>
    <source>
        <strain evidence="1">CCC161011</strain>
    </source>
</reference>
<accession>A0A8H6WYL2</accession>